<gene>
    <name evidence="2" type="ORF">S03H2_40309</name>
</gene>
<keyword evidence="1" id="KW-0472">Membrane</keyword>
<feature type="transmembrane region" description="Helical" evidence="1">
    <location>
        <begin position="46"/>
        <end position="66"/>
    </location>
</feature>
<accession>X1IDH0</accession>
<evidence type="ECO:0000256" key="1">
    <source>
        <dbReference type="SAM" id="Phobius"/>
    </source>
</evidence>
<proteinExistence type="predicted"/>
<evidence type="ECO:0008006" key="3">
    <source>
        <dbReference type="Google" id="ProtNLM"/>
    </source>
</evidence>
<evidence type="ECO:0000313" key="2">
    <source>
        <dbReference type="EMBL" id="GAH55623.1"/>
    </source>
</evidence>
<reference evidence="2" key="1">
    <citation type="journal article" date="2014" name="Front. Microbiol.">
        <title>High frequency of phylogenetically diverse reductive dehalogenase-homologous genes in deep subseafloor sedimentary metagenomes.</title>
        <authorList>
            <person name="Kawai M."/>
            <person name="Futagami T."/>
            <person name="Toyoda A."/>
            <person name="Takaki Y."/>
            <person name="Nishi S."/>
            <person name="Hori S."/>
            <person name="Arai W."/>
            <person name="Tsubouchi T."/>
            <person name="Morono Y."/>
            <person name="Uchiyama I."/>
            <person name="Ito T."/>
            <person name="Fujiyama A."/>
            <person name="Inagaki F."/>
            <person name="Takami H."/>
        </authorList>
    </citation>
    <scope>NUCLEOTIDE SEQUENCE</scope>
    <source>
        <strain evidence="2">Expedition CK06-06</strain>
    </source>
</reference>
<organism evidence="2">
    <name type="scientific">marine sediment metagenome</name>
    <dbReference type="NCBI Taxonomy" id="412755"/>
    <lineage>
        <taxon>unclassified sequences</taxon>
        <taxon>metagenomes</taxon>
        <taxon>ecological metagenomes</taxon>
    </lineage>
</organism>
<name>X1IDH0_9ZZZZ</name>
<feature type="transmembrane region" description="Helical" evidence="1">
    <location>
        <begin position="20"/>
        <end position="39"/>
    </location>
</feature>
<dbReference type="AlphaFoldDB" id="X1IDH0"/>
<dbReference type="EMBL" id="BARU01024986">
    <property type="protein sequence ID" value="GAH55623.1"/>
    <property type="molecule type" value="Genomic_DNA"/>
</dbReference>
<keyword evidence="1" id="KW-1133">Transmembrane helix</keyword>
<sequence>METTMAGDGALEALLFEPVILLVLLLYLGSIVWVAIDAVKRDRSGCLIGFLVMGTWPVGLFIWLLARPEKAD</sequence>
<comment type="caution">
    <text evidence="2">The sequence shown here is derived from an EMBL/GenBank/DDBJ whole genome shotgun (WGS) entry which is preliminary data.</text>
</comment>
<keyword evidence="1" id="KW-0812">Transmembrane</keyword>
<protein>
    <recommendedName>
        <fullName evidence="3">Cardiolipin synthase N-terminal domain-containing protein</fullName>
    </recommendedName>
</protein>